<evidence type="ECO:0000313" key="2">
    <source>
        <dbReference type="Proteomes" id="UP000287124"/>
    </source>
</evidence>
<organism evidence="1 2">
    <name type="scientific">Fusarium euwallaceae</name>
    <dbReference type="NCBI Taxonomy" id="1147111"/>
    <lineage>
        <taxon>Eukaryota</taxon>
        <taxon>Fungi</taxon>
        <taxon>Dikarya</taxon>
        <taxon>Ascomycota</taxon>
        <taxon>Pezizomycotina</taxon>
        <taxon>Sordariomycetes</taxon>
        <taxon>Hypocreomycetidae</taxon>
        <taxon>Hypocreales</taxon>
        <taxon>Nectriaceae</taxon>
        <taxon>Fusarium</taxon>
        <taxon>Fusarium solani species complex</taxon>
    </lineage>
</organism>
<sequence length="353" mass="39981">MTPRPNFSSFQKLCYSRPHILDEILSQLSASEAAYVLAFVNLPEEEHSKVSEKYIKPIRDIPEHEQWINMMASKGHAVFLVGSDIPRLMMRLRTPLCYWKSFRGESFEDEKPLRIWLAVRVSREVHRERQQRLMNSGYATYSVLRDGTTTYGAGIKKLRETDMVLTDSNVIVPPGGTKVDEWGLWSPQWKRNSLNGSHIEIVWAHFPQLDGEKHDVTPRVHLCPLQDDARNLGDVMGGRHCSVGGNNACSKVTPGGQPELFGCRKDKVRATIPYVCLNTGEQSMSEAIDDGELQSDEYAFIIRFRCMDDTSGPQIRSEIHGIPWPSDRRVEAGNGWTIIAMDNTGGRREVPVL</sequence>
<proteinExistence type="predicted"/>
<gene>
    <name evidence="1" type="ORF">BHE90_017382</name>
</gene>
<name>A0A430KXM2_9HYPO</name>
<keyword evidence="2" id="KW-1185">Reference proteome</keyword>
<dbReference type="Proteomes" id="UP000287124">
    <property type="component" value="Unassembled WGS sequence"/>
</dbReference>
<comment type="caution">
    <text evidence="1">The sequence shown here is derived from an EMBL/GenBank/DDBJ whole genome shotgun (WGS) entry which is preliminary data.</text>
</comment>
<dbReference type="EMBL" id="MIKF01001008">
    <property type="protein sequence ID" value="RTE68241.1"/>
    <property type="molecule type" value="Genomic_DNA"/>
</dbReference>
<reference evidence="1 2" key="1">
    <citation type="submission" date="2017-06" db="EMBL/GenBank/DDBJ databases">
        <title>Comparative genomic analysis of Ambrosia Fusariam Clade fungi.</title>
        <authorList>
            <person name="Stajich J.E."/>
            <person name="Carrillo J."/>
            <person name="Kijimoto T."/>
            <person name="Eskalen A."/>
            <person name="O'Donnell K."/>
            <person name="Kasson M."/>
        </authorList>
    </citation>
    <scope>NUCLEOTIDE SEQUENCE [LARGE SCALE GENOMIC DNA]</scope>
    <source>
        <strain evidence="1 2">UCR1854</strain>
    </source>
</reference>
<dbReference type="AlphaFoldDB" id="A0A430KXM2"/>
<evidence type="ECO:0000313" key="1">
    <source>
        <dbReference type="EMBL" id="RTE68241.1"/>
    </source>
</evidence>
<accession>A0A430KXM2</accession>
<protein>
    <submittedName>
        <fullName evidence="1">Uncharacterized protein</fullName>
    </submittedName>
</protein>